<evidence type="ECO:0000313" key="1">
    <source>
        <dbReference type="EMBL" id="PHT33983.1"/>
    </source>
</evidence>
<evidence type="ECO:0008006" key="3">
    <source>
        <dbReference type="Google" id="ProtNLM"/>
    </source>
</evidence>
<dbReference type="PANTHER" id="PTHR11439">
    <property type="entry name" value="GAG-POL-RELATED RETROTRANSPOSON"/>
    <property type="match status" value="1"/>
</dbReference>
<gene>
    <name evidence="1" type="ORF">CQW23_25783</name>
</gene>
<accession>A0A2G2VLY3</accession>
<name>A0A2G2VLY3_CAPBA</name>
<reference evidence="1 2" key="1">
    <citation type="journal article" date="2017" name="Genome Biol.">
        <title>New reference genome sequences of hot pepper reveal the massive evolution of plant disease-resistance genes by retroduplication.</title>
        <authorList>
            <person name="Kim S."/>
            <person name="Park J."/>
            <person name="Yeom S.I."/>
            <person name="Kim Y.M."/>
            <person name="Seo E."/>
            <person name="Kim K.T."/>
            <person name="Kim M.S."/>
            <person name="Lee J.M."/>
            <person name="Cheong K."/>
            <person name="Shin H.S."/>
            <person name="Kim S.B."/>
            <person name="Han K."/>
            <person name="Lee J."/>
            <person name="Park M."/>
            <person name="Lee H.A."/>
            <person name="Lee H.Y."/>
            <person name="Lee Y."/>
            <person name="Oh S."/>
            <person name="Lee J.H."/>
            <person name="Choi E."/>
            <person name="Choi E."/>
            <person name="Lee S.E."/>
            <person name="Jeon J."/>
            <person name="Kim H."/>
            <person name="Choi G."/>
            <person name="Song H."/>
            <person name="Lee J."/>
            <person name="Lee S.C."/>
            <person name="Kwon J.K."/>
            <person name="Lee H.Y."/>
            <person name="Koo N."/>
            <person name="Hong Y."/>
            <person name="Kim R.W."/>
            <person name="Kang W.H."/>
            <person name="Huh J.H."/>
            <person name="Kang B.C."/>
            <person name="Yang T.J."/>
            <person name="Lee Y.H."/>
            <person name="Bennetzen J.L."/>
            <person name="Choi D."/>
        </authorList>
    </citation>
    <scope>NUCLEOTIDE SEQUENCE [LARGE SCALE GENOMIC DNA]</scope>
    <source>
        <strain evidence="2">cv. PBC81</strain>
    </source>
</reference>
<dbReference type="AlphaFoldDB" id="A0A2G2VLY3"/>
<dbReference type="PANTHER" id="PTHR11439:SF463">
    <property type="entry name" value="REVERSE TRANSCRIPTASE TY1_COPIA-TYPE DOMAIN-CONTAINING PROTEIN"/>
    <property type="match status" value="1"/>
</dbReference>
<comment type="caution">
    <text evidence="1">The sequence shown here is derived from an EMBL/GenBank/DDBJ whole genome shotgun (WGS) entry which is preliminary data.</text>
</comment>
<keyword evidence="2" id="KW-1185">Reference proteome</keyword>
<evidence type="ECO:0000313" key="2">
    <source>
        <dbReference type="Proteomes" id="UP000224567"/>
    </source>
</evidence>
<dbReference type="STRING" id="33114.A0A2G2VLY3"/>
<dbReference type="OrthoDB" id="1298236at2759"/>
<dbReference type="Proteomes" id="UP000224567">
    <property type="component" value="Unassembled WGS sequence"/>
</dbReference>
<dbReference type="CDD" id="cd09272">
    <property type="entry name" value="RNase_HI_RT_Ty1"/>
    <property type="match status" value="1"/>
</dbReference>
<proteinExistence type="predicted"/>
<reference evidence="2" key="2">
    <citation type="journal article" date="2017" name="J. Anim. Genet.">
        <title>Multiple reference genome sequences of hot pepper reveal the massive evolution of plant disease resistance genes by retroduplication.</title>
        <authorList>
            <person name="Kim S."/>
            <person name="Park J."/>
            <person name="Yeom S.-I."/>
            <person name="Kim Y.-M."/>
            <person name="Seo E."/>
            <person name="Kim K.-T."/>
            <person name="Kim M.-S."/>
            <person name="Lee J.M."/>
            <person name="Cheong K."/>
            <person name="Shin H.-S."/>
            <person name="Kim S.-B."/>
            <person name="Han K."/>
            <person name="Lee J."/>
            <person name="Park M."/>
            <person name="Lee H.-A."/>
            <person name="Lee H.-Y."/>
            <person name="Lee Y."/>
            <person name="Oh S."/>
            <person name="Lee J.H."/>
            <person name="Choi E."/>
            <person name="Choi E."/>
            <person name="Lee S.E."/>
            <person name="Jeon J."/>
            <person name="Kim H."/>
            <person name="Choi G."/>
            <person name="Song H."/>
            <person name="Lee J."/>
            <person name="Lee S.-C."/>
            <person name="Kwon J.-K."/>
            <person name="Lee H.-Y."/>
            <person name="Koo N."/>
            <person name="Hong Y."/>
            <person name="Kim R.W."/>
            <person name="Kang W.-H."/>
            <person name="Huh J.H."/>
            <person name="Kang B.-C."/>
            <person name="Yang T.-J."/>
            <person name="Lee Y.-H."/>
            <person name="Bennetzen J.L."/>
            <person name="Choi D."/>
        </authorList>
    </citation>
    <scope>NUCLEOTIDE SEQUENCE [LARGE SCALE GENOMIC DNA]</scope>
    <source>
        <strain evidence="2">cv. PBC81</strain>
    </source>
</reference>
<sequence>MNLNEKLQQEDGTGQANSRSFRSMVGGLIYLSHIYSDISYSVGVVSRFMSNPSKHHFRAAKRILHYIAGTLEHACQCIWLRRILADLNQKQEKEMEIYCDNKSTIAMTKNPAFHRRTKHIDIRFHFIRELVEKEEIMMKFWNTNEQVADIFTKALPYKKHVYFKSLFDVSDFESGGNVE</sequence>
<organism evidence="1 2">
    <name type="scientific">Capsicum baccatum</name>
    <name type="common">Peruvian pepper</name>
    <dbReference type="NCBI Taxonomy" id="33114"/>
    <lineage>
        <taxon>Eukaryota</taxon>
        <taxon>Viridiplantae</taxon>
        <taxon>Streptophyta</taxon>
        <taxon>Embryophyta</taxon>
        <taxon>Tracheophyta</taxon>
        <taxon>Spermatophyta</taxon>
        <taxon>Magnoliopsida</taxon>
        <taxon>eudicotyledons</taxon>
        <taxon>Gunneridae</taxon>
        <taxon>Pentapetalae</taxon>
        <taxon>asterids</taxon>
        <taxon>lamiids</taxon>
        <taxon>Solanales</taxon>
        <taxon>Solanaceae</taxon>
        <taxon>Solanoideae</taxon>
        <taxon>Capsiceae</taxon>
        <taxon>Capsicum</taxon>
    </lineage>
</organism>
<protein>
    <recommendedName>
        <fullName evidence="3">Retrovirus-related Pol polyprotein from transposon TNT 1-94</fullName>
    </recommendedName>
</protein>
<dbReference type="EMBL" id="MLFT02000011">
    <property type="protein sequence ID" value="PHT33983.1"/>
    <property type="molecule type" value="Genomic_DNA"/>
</dbReference>